<feature type="transmembrane region" description="Helical" evidence="1">
    <location>
        <begin position="19"/>
        <end position="36"/>
    </location>
</feature>
<proteinExistence type="predicted"/>
<comment type="caution">
    <text evidence="2">The sequence shown here is derived from an EMBL/GenBank/DDBJ whole genome shotgun (WGS) entry which is preliminary data.</text>
</comment>
<evidence type="ECO:0000313" key="3">
    <source>
        <dbReference type="Proteomes" id="UP001050975"/>
    </source>
</evidence>
<organism evidence="2 3">
    <name type="scientific">Microseira wollei NIES-4236</name>
    <dbReference type="NCBI Taxonomy" id="2530354"/>
    <lineage>
        <taxon>Bacteria</taxon>
        <taxon>Bacillati</taxon>
        <taxon>Cyanobacteriota</taxon>
        <taxon>Cyanophyceae</taxon>
        <taxon>Oscillatoriophycideae</taxon>
        <taxon>Aerosakkonematales</taxon>
        <taxon>Aerosakkonemataceae</taxon>
        <taxon>Microseira</taxon>
    </lineage>
</organism>
<name>A0AAV3WJH0_9CYAN</name>
<reference evidence="2" key="1">
    <citation type="submission" date="2019-10" db="EMBL/GenBank/DDBJ databases">
        <title>Draft genome sequece of Microseira wollei NIES-4236.</title>
        <authorList>
            <person name="Yamaguchi H."/>
            <person name="Suzuki S."/>
            <person name="Kawachi M."/>
        </authorList>
    </citation>
    <scope>NUCLEOTIDE SEQUENCE</scope>
    <source>
        <strain evidence="2">NIES-4236</strain>
    </source>
</reference>
<evidence type="ECO:0000256" key="1">
    <source>
        <dbReference type="SAM" id="Phobius"/>
    </source>
</evidence>
<protein>
    <submittedName>
        <fullName evidence="2">Uncharacterized protein</fullName>
    </submittedName>
</protein>
<keyword evidence="3" id="KW-1185">Reference proteome</keyword>
<gene>
    <name evidence="2" type="ORF">MiSe_50330</name>
</gene>
<feature type="transmembrane region" description="Helical" evidence="1">
    <location>
        <begin position="42"/>
        <end position="59"/>
    </location>
</feature>
<evidence type="ECO:0000313" key="2">
    <source>
        <dbReference type="EMBL" id="GET40224.1"/>
    </source>
</evidence>
<keyword evidence="1" id="KW-0472">Membrane</keyword>
<dbReference type="RefSeq" id="WP_226586069.1">
    <property type="nucleotide sequence ID" value="NZ_BLAY01000085.1"/>
</dbReference>
<dbReference type="EMBL" id="BLAY01000085">
    <property type="protein sequence ID" value="GET40224.1"/>
    <property type="molecule type" value="Genomic_DNA"/>
</dbReference>
<accession>A0AAV3WJH0</accession>
<keyword evidence="1" id="KW-1133">Transmembrane helix</keyword>
<keyword evidence="1" id="KW-0812">Transmembrane</keyword>
<dbReference type="Proteomes" id="UP001050975">
    <property type="component" value="Unassembled WGS sequence"/>
</dbReference>
<sequence>MTEQLDQEKDIRLKVTTRIWGCAVGMLGICIPLTAITNSGPILPLGVVAGAAVGTAVVWRSSDKKSQTELAPSQLQQIEQRLANLETILGSDDLDMRLKIKQLESGDSTKLPLSDRNLPA</sequence>
<dbReference type="AlphaFoldDB" id="A0AAV3WJH0"/>